<keyword evidence="5" id="KW-0418">Kinase</keyword>
<evidence type="ECO:0000313" key="15">
    <source>
        <dbReference type="Proteomes" id="UP001515480"/>
    </source>
</evidence>
<dbReference type="Pfam" id="PF00069">
    <property type="entry name" value="Pkinase"/>
    <property type="match status" value="1"/>
</dbReference>
<protein>
    <recommendedName>
        <fullName evidence="1">non-specific serine/threonine protein kinase</fullName>
        <ecNumber evidence="1">2.7.11.1</ecNumber>
    </recommendedName>
</protein>
<feature type="region of interest" description="Disordered" evidence="12">
    <location>
        <begin position="356"/>
        <end position="381"/>
    </location>
</feature>
<keyword evidence="15" id="KW-1185">Reference proteome</keyword>
<evidence type="ECO:0000256" key="2">
    <source>
        <dbReference type="ARBA" id="ARBA00022527"/>
    </source>
</evidence>
<evidence type="ECO:0000256" key="9">
    <source>
        <dbReference type="ARBA" id="ARBA00048659"/>
    </source>
</evidence>
<name>A0AB34JBL9_PRYPA</name>
<feature type="compositionally biased region" description="Pro residues" evidence="12">
    <location>
        <begin position="50"/>
        <end position="60"/>
    </location>
</feature>
<feature type="compositionally biased region" description="Polar residues" evidence="12">
    <location>
        <begin position="631"/>
        <end position="643"/>
    </location>
</feature>
<comment type="similarity">
    <text evidence="8">Belongs to the protein kinase superfamily. Ser/Thr protein kinase family. GCN2 subfamily.</text>
</comment>
<reference evidence="14 15" key="1">
    <citation type="journal article" date="2024" name="Science">
        <title>Giant polyketide synthase enzymes in the biosynthesis of giant marine polyether toxins.</title>
        <authorList>
            <person name="Fallon T.R."/>
            <person name="Shende V.V."/>
            <person name="Wierzbicki I.H."/>
            <person name="Pendleton A.L."/>
            <person name="Watervoot N.F."/>
            <person name="Auber R.P."/>
            <person name="Gonzalez D.J."/>
            <person name="Wisecaver J.H."/>
            <person name="Moore B.S."/>
        </authorList>
    </citation>
    <scope>NUCLEOTIDE SEQUENCE [LARGE SCALE GENOMIC DNA]</scope>
    <source>
        <strain evidence="14 15">12B1</strain>
    </source>
</reference>
<dbReference type="Proteomes" id="UP001515480">
    <property type="component" value="Unassembled WGS sequence"/>
</dbReference>
<dbReference type="EC" id="2.7.11.1" evidence="1"/>
<comment type="catalytic activity">
    <reaction evidence="9">
        <text>L-threonyl-[protein] + ATP = O-phospho-L-threonyl-[protein] + ADP + H(+)</text>
        <dbReference type="Rhea" id="RHEA:46608"/>
        <dbReference type="Rhea" id="RHEA-COMP:11060"/>
        <dbReference type="Rhea" id="RHEA-COMP:11605"/>
        <dbReference type="ChEBI" id="CHEBI:15378"/>
        <dbReference type="ChEBI" id="CHEBI:30013"/>
        <dbReference type="ChEBI" id="CHEBI:30616"/>
        <dbReference type="ChEBI" id="CHEBI:61977"/>
        <dbReference type="ChEBI" id="CHEBI:456216"/>
        <dbReference type="EC" id="2.7.11.1"/>
    </reaction>
    <physiologicalReaction direction="left-to-right" evidence="9">
        <dbReference type="Rhea" id="RHEA:46609"/>
    </physiologicalReaction>
</comment>
<evidence type="ECO:0000313" key="14">
    <source>
        <dbReference type="EMBL" id="KAL1515790.1"/>
    </source>
</evidence>
<evidence type="ECO:0000256" key="6">
    <source>
        <dbReference type="ARBA" id="ARBA00022840"/>
    </source>
</evidence>
<evidence type="ECO:0000256" key="5">
    <source>
        <dbReference type="ARBA" id="ARBA00022777"/>
    </source>
</evidence>
<dbReference type="GO" id="GO:0004694">
    <property type="term" value="F:eukaryotic translation initiation factor 2alpha kinase activity"/>
    <property type="evidence" value="ECO:0007669"/>
    <property type="project" value="TreeGrafter"/>
</dbReference>
<feature type="domain" description="Protein kinase" evidence="13">
    <location>
        <begin position="222"/>
        <end position="601"/>
    </location>
</feature>
<dbReference type="GO" id="GO:0005524">
    <property type="term" value="F:ATP binding"/>
    <property type="evidence" value="ECO:0007669"/>
    <property type="project" value="UniProtKB-UniRule"/>
</dbReference>
<organism evidence="14 15">
    <name type="scientific">Prymnesium parvum</name>
    <name type="common">Toxic golden alga</name>
    <dbReference type="NCBI Taxonomy" id="97485"/>
    <lineage>
        <taxon>Eukaryota</taxon>
        <taxon>Haptista</taxon>
        <taxon>Haptophyta</taxon>
        <taxon>Prymnesiophyceae</taxon>
        <taxon>Prymnesiales</taxon>
        <taxon>Prymnesiaceae</taxon>
        <taxon>Prymnesium</taxon>
    </lineage>
</organism>
<dbReference type="InterPro" id="IPR011009">
    <property type="entry name" value="Kinase-like_dom_sf"/>
</dbReference>
<dbReference type="PROSITE" id="PS00108">
    <property type="entry name" value="PROTEIN_KINASE_ST"/>
    <property type="match status" value="1"/>
</dbReference>
<feature type="compositionally biased region" description="Polar residues" evidence="12">
    <location>
        <begin position="1"/>
        <end position="11"/>
    </location>
</feature>
<dbReference type="GO" id="GO:0005634">
    <property type="term" value="C:nucleus"/>
    <property type="evidence" value="ECO:0007669"/>
    <property type="project" value="TreeGrafter"/>
</dbReference>
<dbReference type="InterPro" id="IPR017441">
    <property type="entry name" value="Protein_kinase_ATP_BS"/>
</dbReference>
<dbReference type="AlphaFoldDB" id="A0AB34JBL9"/>
<evidence type="ECO:0000259" key="13">
    <source>
        <dbReference type="PROSITE" id="PS50011"/>
    </source>
</evidence>
<proteinExistence type="inferred from homology"/>
<dbReference type="Gene3D" id="1.10.510.10">
    <property type="entry name" value="Transferase(Phosphotransferase) domain 1"/>
    <property type="match status" value="1"/>
</dbReference>
<dbReference type="SMART" id="SM00220">
    <property type="entry name" value="S_TKc"/>
    <property type="match status" value="1"/>
</dbReference>
<dbReference type="SUPFAM" id="SSF56112">
    <property type="entry name" value="Protein kinase-like (PK-like)"/>
    <property type="match status" value="1"/>
</dbReference>
<dbReference type="PANTHER" id="PTHR11042">
    <property type="entry name" value="EUKARYOTIC TRANSLATION INITIATION FACTOR 2-ALPHA KINASE EIF2-ALPHA KINASE -RELATED"/>
    <property type="match status" value="1"/>
</dbReference>
<dbReference type="PROSITE" id="PS00107">
    <property type="entry name" value="PROTEIN_KINASE_ATP"/>
    <property type="match status" value="1"/>
</dbReference>
<comment type="catalytic activity">
    <reaction evidence="10">
        <text>L-seryl-[protein] + ATP = O-phospho-L-seryl-[protein] + ADP + H(+)</text>
        <dbReference type="Rhea" id="RHEA:17989"/>
        <dbReference type="Rhea" id="RHEA-COMP:9863"/>
        <dbReference type="Rhea" id="RHEA-COMP:11604"/>
        <dbReference type="ChEBI" id="CHEBI:15378"/>
        <dbReference type="ChEBI" id="CHEBI:29999"/>
        <dbReference type="ChEBI" id="CHEBI:30616"/>
        <dbReference type="ChEBI" id="CHEBI:83421"/>
        <dbReference type="ChEBI" id="CHEBI:456216"/>
        <dbReference type="EC" id="2.7.11.1"/>
    </reaction>
    <physiologicalReaction direction="left-to-right" evidence="10">
        <dbReference type="Rhea" id="RHEA:17990"/>
    </physiologicalReaction>
</comment>
<evidence type="ECO:0000256" key="1">
    <source>
        <dbReference type="ARBA" id="ARBA00012513"/>
    </source>
</evidence>
<dbReference type="Gene3D" id="3.30.200.20">
    <property type="entry name" value="Phosphorylase Kinase, domain 1"/>
    <property type="match status" value="1"/>
</dbReference>
<accession>A0AB34JBL9</accession>
<feature type="compositionally biased region" description="Low complexity" evidence="12">
    <location>
        <begin position="61"/>
        <end position="73"/>
    </location>
</feature>
<evidence type="ECO:0000256" key="12">
    <source>
        <dbReference type="SAM" id="MobiDB-lite"/>
    </source>
</evidence>
<evidence type="ECO:0000256" key="3">
    <source>
        <dbReference type="ARBA" id="ARBA00022679"/>
    </source>
</evidence>
<dbReference type="PROSITE" id="PS50011">
    <property type="entry name" value="PROTEIN_KINASE_DOM"/>
    <property type="match status" value="1"/>
</dbReference>
<feature type="region of interest" description="Disordered" evidence="12">
    <location>
        <begin position="1"/>
        <end position="73"/>
    </location>
</feature>
<keyword evidence="6 11" id="KW-0067">ATP-binding</keyword>
<keyword evidence="4 11" id="KW-0547">Nucleotide-binding</keyword>
<dbReference type="EMBL" id="JBGBPQ010000011">
    <property type="protein sequence ID" value="KAL1515790.1"/>
    <property type="molecule type" value="Genomic_DNA"/>
</dbReference>
<evidence type="ECO:0000256" key="10">
    <source>
        <dbReference type="ARBA" id="ARBA00048977"/>
    </source>
</evidence>
<comment type="caution">
    <text evidence="14">The sequence shown here is derived from an EMBL/GenBank/DDBJ whole genome shotgun (WGS) entry which is preliminary data.</text>
</comment>
<evidence type="ECO:0000256" key="7">
    <source>
        <dbReference type="ARBA" id="ARBA00023193"/>
    </source>
</evidence>
<feature type="binding site" evidence="11">
    <location>
        <position position="251"/>
    </location>
    <ligand>
        <name>ATP</name>
        <dbReference type="ChEBI" id="CHEBI:30616"/>
    </ligand>
</feature>
<keyword evidence="2" id="KW-0723">Serine/threonine-protein kinase</keyword>
<dbReference type="InterPro" id="IPR000719">
    <property type="entry name" value="Prot_kinase_dom"/>
</dbReference>
<gene>
    <name evidence="14" type="ORF">AB1Y20_002406</name>
</gene>
<keyword evidence="7" id="KW-0652">Protein synthesis inhibitor</keyword>
<dbReference type="PANTHER" id="PTHR11042:SF160">
    <property type="entry name" value="EUKARYOTIC TRANSLATION INITIATION FACTOR 2-ALPHA KINASE 1"/>
    <property type="match status" value="1"/>
</dbReference>
<evidence type="ECO:0000256" key="11">
    <source>
        <dbReference type="PROSITE-ProRule" id="PRU10141"/>
    </source>
</evidence>
<dbReference type="InterPro" id="IPR050339">
    <property type="entry name" value="CC_SR_Kinase"/>
</dbReference>
<feature type="region of interest" description="Disordered" evidence="12">
    <location>
        <begin position="609"/>
        <end position="647"/>
    </location>
</feature>
<sequence>MSEAATASQPSDGGVSRDDDARFGKMLFGGLNSTVSPEGSPDLTASTSPPVSPPFSPASPPAGDSASGASASSGMLDLVLPDNRAQQKPSREVAAQRAILSLLQRASSTPEELVLTGYELSELGLLSRDLLASLFASVGIGPDLFATVMRMQQHPAHAADEGSAAVSIHSLLHPADSKPSNALGQPLQGGSLLRAPTRLSVLGTQALGLDAFGMRSRLANEFLLLGRLGQGAGGAVFRARHQIDGSEYALKRVPFWVRPGEVSTQEVAEHVLREVQALARLNHGSVCRYYNAWIETDWHSSFKFTDFSAQMPHNAPPLRLLTDNSGAVDGAWGFKSKGVDLDASLSSLSASEVGEHSCCDSEDSASRSQGSDQSAGMRPPTVHRQWSYRKLLIIQMELCDRHTLRDYMDERNAKSSQPVKVVRDGVGGAETGCLAEMECLGLLRQIAAGLEHVHACGLVHRDVKPSNLCFSRGRLKLVDFGLAKPYGEYTEAGGEVFLAASNNTHGVGTPSYAAPEQLRGGEVSAAADMFPFGLILFEMFNVFRSAMERSKMFDALRQRRVPSVFSERWPELAALLVRLLNESPADRPTCAEVLREIDALLQKPGDEIRVAKSEEDSSTVEPVQARGAACKNQSSQPEGTQPSHGEKEARLFDVRQPSPEAHPMARPHCDRVLSEADLHWRDALISRQALEMRLMAAEIARLEHPERFEILAQ</sequence>
<dbReference type="GO" id="GO:0005737">
    <property type="term" value="C:cytoplasm"/>
    <property type="evidence" value="ECO:0007669"/>
    <property type="project" value="TreeGrafter"/>
</dbReference>
<dbReference type="InterPro" id="IPR008271">
    <property type="entry name" value="Ser/Thr_kinase_AS"/>
</dbReference>
<evidence type="ECO:0000256" key="4">
    <source>
        <dbReference type="ARBA" id="ARBA00022741"/>
    </source>
</evidence>
<evidence type="ECO:0000256" key="8">
    <source>
        <dbReference type="ARBA" id="ARBA00037982"/>
    </source>
</evidence>
<keyword evidence="3" id="KW-0808">Transferase</keyword>
<dbReference type="GO" id="GO:0017148">
    <property type="term" value="P:negative regulation of translation"/>
    <property type="evidence" value="ECO:0007669"/>
    <property type="project" value="UniProtKB-KW"/>
</dbReference>